<keyword evidence="7" id="KW-0808">Transferase</keyword>
<dbReference type="InterPro" id="IPR036688">
    <property type="entry name" value="MoeA_C_domain_IV_sf"/>
</dbReference>
<dbReference type="InterPro" id="IPR005111">
    <property type="entry name" value="MoeA_C_domain_IV"/>
</dbReference>
<dbReference type="GO" id="GO:0005829">
    <property type="term" value="C:cytosol"/>
    <property type="evidence" value="ECO:0007669"/>
    <property type="project" value="TreeGrafter"/>
</dbReference>
<evidence type="ECO:0000313" key="10">
    <source>
        <dbReference type="Proteomes" id="UP000824134"/>
    </source>
</evidence>
<dbReference type="InterPro" id="IPR038987">
    <property type="entry name" value="MoeA-like"/>
</dbReference>
<organism evidence="9 10">
    <name type="scientific">Candidatus Rothia avicola</name>
    <dbReference type="NCBI Taxonomy" id="2840478"/>
    <lineage>
        <taxon>Bacteria</taxon>
        <taxon>Bacillati</taxon>
        <taxon>Actinomycetota</taxon>
        <taxon>Actinomycetes</taxon>
        <taxon>Micrococcales</taxon>
        <taxon>Micrococcaceae</taxon>
        <taxon>Rothia</taxon>
    </lineage>
</organism>
<keyword evidence="5 7" id="KW-0501">Molybdenum cofactor biosynthesis</keyword>
<comment type="similarity">
    <text evidence="3 7">Belongs to the MoeA family.</text>
</comment>
<dbReference type="Gene3D" id="2.170.190.11">
    <property type="entry name" value="Molybdopterin biosynthesis moea protein, domain 3"/>
    <property type="match status" value="1"/>
</dbReference>
<dbReference type="GO" id="GO:0006777">
    <property type="term" value="P:Mo-molybdopterin cofactor biosynthetic process"/>
    <property type="evidence" value="ECO:0007669"/>
    <property type="project" value="UniProtKB-UniRule"/>
</dbReference>
<dbReference type="InterPro" id="IPR001453">
    <property type="entry name" value="MoaB/Mog_dom"/>
</dbReference>
<dbReference type="InterPro" id="IPR005110">
    <property type="entry name" value="MoeA_linker/N"/>
</dbReference>
<dbReference type="SUPFAM" id="SSF53218">
    <property type="entry name" value="Molybdenum cofactor biosynthesis proteins"/>
    <property type="match status" value="1"/>
</dbReference>
<feature type="domain" description="MoaB/Mog" evidence="8">
    <location>
        <begin position="185"/>
        <end position="326"/>
    </location>
</feature>
<evidence type="ECO:0000256" key="6">
    <source>
        <dbReference type="ARBA" id="ARBA00047317"/>
    </source>
</evidence>
<comment type="caution">
    <text evidence="9">The sequence shown here is derived from an EMBL/GenBank/DDBJ whole genome shotgun (WGS) entry which is preliminary data.</text>
</comment>
<dbReference type="InterPro" id="IPR036425">
    <property type="entry name" value="MoaB/Mog-like_dom_sf"/>
</dbReference>
<dbReference type="Gene3D" id="3.90.105.10">
    <property type="entry name" value="Molybdopterin biosynthesis moea protein, domain 2"/>
    <property type="match status" value="1"/>
</dbReference>
<evidence type="ECO:0000256" key="4">
    <source>
        <dbReference type="ARBA" id="ARBA00022505"/>
    </source>
</evidence>
<sequence>MHHTSWHQARQLLHRAGATLALIEEEVPLADAVGRALAHDARALLPVPHYDSSAMDGYATAGAPPWQVLTHPPAADGENVHRKTLPLTPGQATPILTGGLLPPGAEAVIRQEHALQEGNILSPDPRFFSGRGYPASGADIRRAGEELPAGSSVLAAGTRITARHLGALATLGLDILTVTARPTVAIAYTGNEIITAGLPSPGQVRDAYSLAFPSIIEDLGAAVTSTCRLPDSKVKLTDWLIATRADLLLITGGSSTSTVDWVRRALHDLQASYLFESVAIRPGHPALAARLPASSNPAAPLVLGLPGNPLAAYTALYSYLPPWLTGTSANPLADLPTGVLTHEVPGYRKHDLRLLPASLSPSPHEAALTPLPKTQSHMLTSFATADALVLVPPAGTAAGSTVSYLPLPR</sequence>
<dbReference type="EMBL" id="DXCN01000062">
    <property type="protein sequence ID" value="HIY95663.1"/>
    <property type="molecule type" value="Genomic_DNA"/>
</dbReference>
<evidence type="ECO:0000313" key="9">
    <source>
        <dbReference type="EMBL" id="HIY95663.1"/>
    </source>
</evidence>
<protein>
    <recommendedName>
        <fullName evidence="7">Molybdopterin molybdenumtransferase</fullName>
        <ecNumber evidence="7">2.10.1.1</ecNumber>
    </recommendedName>
</protein>
<dbReference type="InterPro" id="IPR036135">
    <property type="entry name" value="MoeA_linker/N_sf"/>
</dbReference>
<evidence type="ECO:0000256" key="2">
    <source>
        <dbReference type="ARBA" id="ARBA00005046"/>
    </source>
</evidence>
<keyword evidence="7" id="KW-0460">Magnesium</keyword>
<dbReference type="EC" id="2.10.1.1" evidence="7"/>
<gene>
    <name evidence="9" type="ORF">H9821_08415</name>
</gene>
<evidence type="ECO:0000256" key="1">
    <source>
        <dbReference type="ARBA" id="ARBA00002901"/>
    </source>
</evidence>
<accession>A0A9D1ZU28</accession>
<dbReference type="Pfam" id="PF03454">
    <property type="entry name" value="MoeA_C"/>
    <property type="match status" value="1"/>
</dbReference>
<evidence type="ECO:0000259" key="8">
    <source>
        <dbReference type="SMART" id="SM00852"/>
    </source>
</evidence>
<dbReference type="CDD" id="cd00887">
    <property type="entry name" value="MoeA"/>
    <property type="match status" value="1"/>
</dbReference>
<dbReference type="PANTHER" id="PTHR10192">
    <property type="entry name" value="MOLYBDOPTERIN BIOSYNTHESIS PROTEIN"/>
    <property type="match status" value="1"/>
</dbReference>
<dbReference type="AlphaFoldDB" id="A0A9D1ZU28"/>
<dbReference type="Pfam" id="PF03453">
    <property type="entry name" value="MoeA_N"/>
    <property type="match status" value="1"/>
</dbReference>
<evidence type="ECO:0000256" key="7">
    <source>
        <dbReference type="RuleBase" id="RU365090"/>
    </source>
</evidence>
<evidence type="ECO:0000256" key="3">
    <source>
        <dbReference type="ARBA" id="ARBA00010763"/>
    </source>
</evidence>
<reference evidence="9" key="1">
    <citation type="journal article" date="2021" name="PeerJ">
        <title>Extensive microbial diversity within the chicken gut microbiome revealed by metagenomics and culture.</title>
        <authorList>
            <person name="Gilroy R."/>
            <person name="Ravi A."/>
            <person name="Getino M."/>
            <person name="Pursley I."/>
            <person name="Horton D.L."/>
            <person name="Alikhan N.F."/>
            <person name="Baker D."/>
            <person name="Gharbi K."/>
            <person name="Hall N."/>
            <person name="Watson M."/>
            <person name="Adriaenssens E.M."/>
            <person name="Foster-Nyarko E."/>
            <person name="Jarju S."/>
            <person name="Secka A."/>
            <person name="Antonio M."/>
            <person name="Oren A."/>
            <person name="Chaudhuri R.R."/>
            <person name="La Ragione R."/>
            <person name="Hildebrand F."/>
            <person name="Pallen M.J."/>
        </authorList>
    </citation>
    <scope>NUCLEOTIDE SEQUENCE</scope>
    <source>
        <strain evidence="9">ChiHjej12B11-9195</strain>
    </source>
</reference>
<comment type="catalytic activity">
    <reaction evidence="6">
        <text>adenylyl-molybdopterin + molybdate = Mo-molybdopterin + AMP + H(+)</text>
        <dbReference type="Rhea" id="RHEA:35047"/>
        <dbReference type="ChEBI" id="CHEBI:15378"/>
        <dbReference type="ChEBI" id="CHEBI:36264"/>
        <dbReference type="ChEBI" id="CHEBI:62727"/>
        <dbReference type="ChEBI" id="CHEBI:71302"/>
        <dbReference type="ChEBI" id="CHEBI:456215"/>
        <dbReference type="EC" id="2.10.1.1"/>
    </reaction>
</comment>
<dbReference type="SUPFAM" id="SSF63867">
    <property type="entry name" value="MoeA C-terminal domain-like"/>
    <property type="match status" value="1"/>
</dbReference>
<comment type="function">
    <text evidence="1 7">Catalyzes the insertion of molybdate into adenylated molybdopterin with the concomitant release of AMP.</text>
</comment>
<dbReference type="Gene3D" id="3.40.980.10">
    <property type="entry name" value="MoaB/Mog-like domain"/>
    <property type="match status" value="1"/>
</dbReference>
<evidence type="ECO:0000256" key="5">
    <source>
        <dbReference type="ARBA" id="ARBA00023150"/>
    </source>
</evidence>
<dbReference type="Gene3D" id="2.40.340.10">
    <property type="entry name" value="MoeA, C-terminal, domain IV"/>
    <property type="match status" value="1"/>
</dbReference>
<name>A0A9D1ZU28_9MICC</name>
<dbReference type="GO" id="GO:0046872">
    <property type="term" value="F:metal ion binding"/>
    <property type="evidence" value="ECO:0007669"/>
    <property type="project" value="UniProtKB-UniRule"/>
</dbReference>
<reference evidence="9" key="2">
    <citation type="submission" date="2021-04" db="EMBL/GenBank/DDBJ databases">
        <authorList>
            <person name="Gilroy R."/>
        </authorList>
    </citation>
    <scope>NUCLEOTIDE SEQUENCE</scope>
    <source>
        <strain evidence="9">ChiHjej12B11-9195</strain>
    </source>
</reference>
<proteinExistence type="inferred from homology"/>
<dbReference type="SMART" id="SM00852">
    <property type="entry name" value="MoCF_biosynth"/>
    <property type="match status" value="1"/>
</dbReference>
<dbReference type="Proteomes" id="UP000824134">
    <property type="component" value="Unassembled WGS sequence"/>
</dbReference>
<dbReference type="Pfam" id="PF00994">
    <property type="entry name" value="MoCF_biosynth"/>
    <property type="match status" value="1"/>
</dbReference>
<keyword evidence="7" id="KW-0479">Metal-binding</keyword>
<keyword evidence="4 7" id="KW-0500">Molybdenum</keyword>
<dbReference type="SUPFAM" id="SSF63882">
    <property type="entry name" value="MoeA N-terminal region -like"/>
    <property type="match status" value="1"/>
</dbReference>
<comment type="pathway">
    <text evidence="2 7">Cofactor biosynthesis; molybdopterin biosynthesis.</text>
</comment>
<comment type="cofactor">
    <cofactor evidence="7">
        <name>Mg(2+)</name>
        <dbReference type="ChEBI" id="CHEBI:18420"/>
    </cofactor>
</comment>
<dbReference type="PANTHER" id="PTHR10192:SF5">
    <property type="entry name" value="GEPHYRIN"/>
    <property type="match status" value="1"/>
</dbReference>
<dbReference type="GO" id="GO:0061599">
    <property type="term" value="F:molybdopterin molybdotransferase activity"/>
    <property type="evidence" value="ECO:0007669"/>
    <property type="project" value="UniProtKB-UniRule"/>
</dbReference>